<reference evidence="2 3" key="1">
    <citation type="journal article" date="2007" name="Science">
        <title>Genomic minimalism in the early diverging intestinal parasite Giardia lamblia.</title>
        <authorList>
            <person name="Morrison H.G."/>
            <person name="McArthur A.G."/>
            <person name="Gillin F.D."/>
            <person name="Aley S.B."/>
            <person name="Adam R.D."/>
            <person name="Olsen G.J."/>
            <person name="Best A.A."/>
            <person name="Cande W.Z."/>
            <person name="Chen F."/>
            <person name="Cipriano M.J."/>
            <person name="Davids B.J."/>
            <person name="Dawson S.C."/>
            <person name="Elmendorf H.G."/>
            <person name="Hehl A.B."/>
            <person name="Holder M.E."/>
            <person name="Huse S.M."/>
            <person name="Kim U.U."/>
            <person name="Lasek-Nesselquist E."/>
            <person name="Manning G."/>
            <person name="Nigam A."/>
            <person name="Nixon J.E."/>
            <person name="Palm D."/>
            <person name="Passamaneck N.E."/>
            <person name="Prabhu A."/>
            <person name="Reich C.I."/>
            <person name="Reiner D.S."/>
            <person name="Samuelson J."/>
            <person name="Svard S.G."/>
            <person name="Sogin M.L."/>
        </authorList>
    </citation>
    <scope>NUCLEOTIDE SEQUENCE [LARGE SCALE GENOMIC DNA]</scope>
    <source>
        <strain evidence="2 3">WB C6</strain>
    </source>
</reference>
<dbReference type="EMBL" id="AACB03000005">
    <property type="protein sequence ID" value="KAE8301325.1"/>
    <property type="molecule type" value="Genomic_DNA"/>
</dbReference>
<accession>A8BCR5</accession>
<dbReference type="AlphaFoldDB" id="A8BCR5"/>
<comment type="caution">
    <text evidence="2">The sequence shown here is derived from an EMBL/GenBank/DDBJ whole genome shotgun (WGS) entry which is preliminary data.</text>
</comment>
<organism evidence="2 3">
    <name type="scientific">Giardia intestinalis (strain ATCC 50803 / WB clone C6)</name>
    <name type="common">Giardia lamblia</name>
    <dbReference type="NCBI Taxonomy" id="184922"/>
    <lineage>
        <taxon>Eukaryota</taxon>
        <taxon>Metamonada</taxon>
        <taxon>Diplomonadida</taxon>
        <taxon>Hexamitidae</taxon>
        <taxon>Giardiinae</taxon>
        <taxon>Giardia</taxon>
    </lineage>
</organism>
<evidence type="ECO:0000313" key="3">
    <source>
        <dbReference type="Proteomes" id="UP000001548"/>
    </source>
</evidence>
<dbReference type="Proteomes" id="UP000001548">
    <property type="component" value="Unassembled WGS sequence"/>
</dbReference>
<sequence length="187" mass="20912">MYATRLQHLCSKYSHQSPNPKKVSATRQPPAINAGPSGLYDNYQRKKDQELIEEATFMNTGLLPKAVNKLSSGYAHRHQKTESASPSKGKSATDLLTKTVACRAEPLMKNQLASDSRPLTRSLQLDSQSSLKLSTHSHVQLPYKELDRLATSRAEEIEIDSIKIEQLYSARVTKLALSHRSRLDILL</sequence>
<dbReference type="RefSeq" id="XP_001707969.1">
    <property type="nucleotide sequence ID" value="XM_001707917.1"/>
</dbReference>
<dbReference type="HOGENOM" id="CLU_1450231_0_0_1"/>
<name>A8BCR5_GIAIC</name>
<feature type="region of interest" description="Disordered" evidence="1">
    <location>
        <begin position="73"/>
        <end position="92"/>
    </location>
</feature>
<dbReference type="OMA" id="MEEAIFM"/>
<protein>
    <submittedName>
        <fullName evidence="2">Uncharacterized protein</fullName>
    </submittedName>
</protein>
<dbReference type="VEuPathDB" id="GiardiaDB:GL50803_7026"/>
<dbReference type="GeneID" id="5700878"/>
<proteinExistence type="predicted"/>
<dbReference type="KEGG" id="gla:GL50803_007026"/>
<keyword evidence="3" id="KW-1185">Reference proteome</keyword>
<feature type="region of interest" description="Disordered" evidence="1">
    <location>
        <begin position="1"/>
        <end position="40"/>
    </location>
</feature>
<gene>
    <name evidence="2" type="ORF">GL50803_007026</name>
</gene>
<evidence type="ECO:0000256" key="1">
    <source>
        <dbReference type="SAM" id="MobiDB-lite"/>
    </source>
</evidence>
<evidence type="ECO:0000313" key="2">
    <source>
        <dbReference type="EMBL" id="KAE8301325.1"/>
    </source>
</evidence>
<feature type="compositionally biased region" description="Polar residues" evidence="1">
    <location>
        <begin position="82"/>
        <end position="92"/>
    </location>
</feature>